<dbReference type="InterPro" id="IPR010997">
    <property type="entry name" value="HRDC-like_sf"/>
</dbReference>
<reference evidence="21" key="1">
    <citation type="journal article" date="2014" name="Int. J. Syst. Evol. Microbiol.">
        <title>Complete genome sequence of Corynebacterium casei LMG S-19264T (=DSM 44701T), isolated from a smear-ripened cheese.</title>
        <authorList>
            <consortium name="US DOE Joint Genome Institute (JGI-PGF)"/>
            <person name="Walter F."/>
            <person name="Albersmeier A."/>
            <person name="Kalinowski J."/>
            <person name="Ruckert C."/>
        </authorList>
    </citation>
    <scope>NUCLEOTIDE SEQUENCE</scope>
    <source>
        <strain evidence="21">CCM 7897</strain>
    </source>
</reference>
<keyword evidence="11" id="KW-0238">DNA-binding</keyword>
<evidence type="ECO:0000256" key="4">
    <source>
        <dbReference type="ARBA" id="ARBA00022723"/>
    </source>
</evidence>
<dbReference type="InterPro" id="IPR027417">
    <property type="entry name" value="P-loop_NTPase"/>
</dbReference>
<dbReference type="InterPro" id="IPR001650">
    <property type="entry name" value="Helicase_C-like"/>
</dbReference>
<dbReference type="InterPro" id="IPR011545">
    <property type="entry name" value="DEAD/DEAH_box_helicase_dom"/>
</dbReference>
<keyword evidence="12" id="KW-0233">DNA recombination</keyword>
<dbReference type="InterPro" id="IPR006293">
    <property type="entry name" value="DNA_helicase_ATP-dep_RecQ_bac"/>
</dbReference>
<dbReference type="GO" id="GO:0046872">
    <property type="term" value="F:metal ion binding"/>
    <property type="evidence" value="ECO:0007669"/>
    <property type="project" value="UniProtKB-KW"/>
</dbReference>
<dbReference type="CDD" id="cd18794">
    <property type="entry name" value="SF2_C_RecQ"/>
    <property type="match status" value="1"/>
</dbReference>
<evidence type="ECO:0000313" key="21">
    <source>
        <dbReference type="EMBL" id="GGF55487.1"/>
    </source>
</evidence>
<keyword evidence="10" id="KW-0067">ATP-binding</keyword>
<dbReference type="Gene3D" id="1.10.150.80">
    <property type="entry name" value="HRDC domain"/>
    <property type="match status" value="1"/>
</dbReference>
<comment type="cofactor">
    <cofactor evidence="1">
        <name>Mg(2+)</name>
        <dbReference type="ChEBI" id="CHEBI:18420"/>
    </cofactor>
</comment>
<dbReference type="EC" id="5.6.2.4" evidence="16"/>
<dbReference type="Pfam" id="PF00570">
    <property type="entry name" value="HRDC"/>
    <property type="match status" value="1"/>
</dbReference>
<evidence type="ECO:0000256" key="13">
    <source>
        <dbReference type="ARBA" id="ARBA00023204"/>
    </source>
</evidence>
<evidence type="ECO:0000259" key="19">
    <source>
        <dbReference type="PROSITE" id="PS51192"/>
    </source>
</evidence>
<comment type="caution">
    <text evidence="21">The sequence shown here is derived from an EMBL/GenBank/DDBJ whole genome shotgun (WGS) entry which is preliminary data.</text>
</comment>
<dbReference type="SMART" id="SM00487">
    <property type="entry name" value="DEXDc"/>
    <property type="match status" value="1"/>
</dbReference>
<dbReference type="Pfam" id="PF00270">
    <property type="entry name" value="DEAD"/>
    <property type="match status" value="1"/>
</dbReference>
<evidence type="ECO:0000256" key="9">
    <source>
        <dbReference type="ARBA" id="ARBA00022833"/>
    </source>
</evidence>
<dbReference type="SMART" id="SM00490">
    <property type="entry name" value="HELICc"/>
    <property type="match status" value="1"/>
</dbReference>
<dbReference type="InterPro" id="IPR004589">
    <property type="entry name" value="DNA_helicase_ATP-dep_RecQ"/>
</dbReference>
<dbReference type="GO" id="GO:0043590">
    <property type="term" value="C:bacterial nucleoid"/>
    <property type="evidence" value="ECO:0007669"/>
    <property type="project" value="TreeGrafter"/>
</dbReference>
<keyword evidence="14" id="KW-0413">Isomerase</keyword>
<dbReference type="SMART" id="SM00341">
    <property type="entry name" value="HRDC"/>
    <property type="match status" value="1"/>
</dbReference>
<dbReference type="SUPFAM" id="SSF47819">
    <property type="entry name" value="HRDC-like"/>
    <property type="match status" value="1"/>
</dbReference>
<keyword evidence="22" id="KW-1185">Reference proteome</keyword>
<evidence type="ECO:0000256" key="15">
    <source>
        <dbReference type="ARBA" id="ARBA00034617"/>
    </source>
</evidence>
<dbReference type="GO" id="GO:0006260">
    <property type="term" value="P:DNA replication"/>
    <property type="evidence" value="ECO:0007669"/>
    <property type="project" value="InterPro"/>
</dbReference>
<gene>
    <name evidence="21" type="primary">recQ</name>
    <name evidence="21" type="ORF">GCM10007301_13900</name>
</gene>
<dbReference type="GO" id="GO:0030894">
    <property type="term" value="C:replisome"/>
    <property type="evidence" value="ECO:0007669"/>
    <property type="project" value="TreeGrafter"/>
</dbReference>
<evidence type="ECO:0000256" key="7">
    <source>
        <dbReference type="ARBA" id="ARBA00022801"/>
    </source>
</evidence>
<dbReference type="InterPro" id="IPR044876">
    <property type="entry name" value="HRDC_dom_sf"/>
</dbReference>
<dbReference type="InterPro" id="IPR032284">
    <property type="entry name" value="RecQ_Zn-bd"/>
</dbReference>
<evidence type="ECO:0000256" key="2">
    <source>
        <dbReference type="ARBA" id="ARBA00001947"/>
    </source>
</evidence>
<keyword evidence="5" id="KW-0547">Nucleotide-binding</keyword>
<keyword evidence="13" id="KW-0234">DNA repair</keyword>
<feature type="domain" description="Helicase C-terminal" evidence="20">
    <location>
        <begin position="236"/>
        <end position="380"/>
    </location>
</feature>
<evidence type="ECO:0000256" key="10">
    <source>
        <dbReference type="ARBA" id="ARBA00022840"/>
    </source>
</evidence>
<dbReference type="GO" id="GO:0016787">
    <property type="term" value="F:hydrolase activity"/>
    <property type="evidence" value="ECO:0007669"/>
    <property type="project" value="UniProtKB-KW"/>
</dbReference>
<evidence type="ECO:0000259" key="20">
    <source>
        <dbReference type="PROSITE" id="PS51194"/>
    </source>
</evidence>
<dbReference type="SMART" id="SM00956">
    <property type="entry name" value="RQC"/>
    <property type="match status" value="1"/>
</dbReference>
<evidence type="ECO:0000256" key="14">
    <source>
        <dbReference type="ARBA" id="ARBA00023235"/>
    </source>
</evidence>
<name>A0A917F7F5_9HYPH</name>
<evidence type="ECO:0000256" key="5">
    <source>
        <dbReference type="ARBA" id="ARBA00022741"/>
    </source>
</evidence>
<dbReference type="AlphaFoldDB" id="A0A917F7F5"/>
<evidence type="ECO:0000256" key="17">
    <source>
        <dbReference type="SAM" id="MobiDB-lite"/>
    </source>
</evidence>
<keyword evidence="8 21" id="KW-0347">Helicase</keyword>
<evidence type="ECO:0000256" key="6">
    <source>
        <dbReference type="ARBA" id="ARBA00022763"/>
    </source>
</evidence>
<comment type="cofactor">
    <cofactor evidence="2">
        <name>Zn(2+)</name>
        <dbReference type="ChEBI" id="CHEBI:29105"/>
    </cofactor>
</comment>
<organism evidence="21 22">
    <name type="scientific">Azorhizobium oxalatiphilum</name>
    <dbReference type="NCBI Taxonomy" id="980631"/>
    <lineage>
        <taxon>Bacteria</taxon>
        <taxon>Pseudomonadati</taxon>
        <taxon>Pseudomonadota</taxon>
        <taxon>Alphaproteobacteria</taxon>
        <taxon>Hyphomicrobiales</taxon>
        <taxon>Xanthobacteraceae</taxon>
        <taxon>Azorhizobium</taxon>
    </lineage>
</organism>
<dbReference type="PANTHER" id="PTHR13710">
    <property type="entry name" value="DNA HELICASE RECQ FAMILY MEMBER"/>
    <property type="match status" value="1"/>
</dbReference>
<protein>
    <recommendedName>
        <fullName evidence="16">DNA helicase RecQ</fullName>
        <ecNumber evidence="16">5.6.2.4</ecNumber>
    </recommendedName>
</protein>
<sequence>MLPVQPLESTSDQSTQNLSTSDPKDVLRHVFGYDSFRGRQAEIVDYVVSGGDALVLMPTGGGKSLCYQVPALVRPGTGIVISPLIALMHDQVQALRQLGVKAAALNSTLQPAEARQVERQLAMGELDLLYVAPERLLTDSFLTLLDGARIALFAIDEAHCVSQWGHDFRPEYRQLTLLHERYPSVPRIALTATADGPTRREIMERLQLDEGRVFLSSFDRPNIRYRIAPKANPKAQLRAFLEEHEGEAGIIYCMSRAKVEQTAKALNDEGRFALPYHAGLDAEMRARHQDRFLKEEGVVMVATVAFGMGIDKPDVRFVAHLDLPKSIEAYYQETGRAGRDGLPSEALLLYGVEDVAKLIQFVEASDAPDQRKRVERQKLDALLGLCETASCRRQVLLSYFEETLHEPCCNCDTCLEPVKTFDGTQAVQKLLSTVYRTEQRFGAGHVIDVLLGVHTDRMGKFGHDKLSTFGIGTDFTRDEWRAIVRQVVAMGLLKVDVEGHGGLSLSQESRPVLRGERTVQLKVEKKVRPARTSAGGRSSKPVLATPDDERLYQKLRALRLELARAQGVPPYVIFHDATLMEIVKLRPRSLAALGDVSGVGEAKLERYGPAFVDAVKDD</sequence>
<dbReference type="PROSITE" id="PS51194">
    <property type="entry name" value="HELICASE_CTER"/>
    <property type="match status" value="1"/>
</dbReference>
<feature type="domain" description="Helicase ATP-binding" evidence="19">
    <location>
        <begin position="44"/>
        <end position="212"/>
    </location>
</feature>
<dbReference type="FunFam" id="3.40.50.300:FF:000296">
    <property type="entry name" value="ATP-dependent DNA helicase RecQ"/>
    <property type="match status" value="1"/>
</dbReference>
<dbReference type="CDD" id="cd17920">
    <property type="entry name" value="DEXHc_RecQ"/>
    <property type="match status" value="1"/>
</dbReference>
<evidence type="ECO:0000313" key="22">
    <source>
        <dbReference type="Proteomes" id="UP000606044"/>
    </source>
</evidence>
<dbReference type="Gene3D" id="3.40.50.300">
    <property type="entry name" value="P-loop containing nucleotide triphosphate hydrolases"/>
    <property type="match status" value="2"/>
</dbReference>
<evidence type="ECO:0000256" key="12">
    <source>
        <dbReference type="ARBA" id="ARBA00023172"/>
    </source>
</evidence>
<feature type="compositionally biased region" description="Polar residues" evidence="17">
    <location>
        <begin position="7"/>
        <end position="21"/>
    </location>
</feature>
<dbReference type="GO" id="GO:0003677">
    <property type="term" value="F:DNA binding"/>
    <property type="evidence" value="ECO:0007669"/>
    <property type="project" value="UniProtKB-KW"/>
</dbReference>
<dbReference type="GO" id="GO:0006310">
    <property type="term" value="P:DNA recombination"/>
    <property type="evidence" value="ECO:0007669"/>
    <property type="project" value="UniProtKB-UniRule"/>
</dbReference>
<dbReference type="Proteomes" id="UP000606044">
    <property type="component" value="Unassembled WGS sequence"/>
</dbReference>
<evidence type="ECO:0000256" key="3">
    <source>
        <dbReference type="ARBA" id="ARBA00005446"/>
    </source>
</evidence>
<dbReference type="PROSITE" id="PS50967">
    <property type="entry name" value="HRDC"/>
    <property type="match status" value="1"/>
</dbReference>
<dbReference type="InterPro" id="IPR014001">
    <property type="entry name" value="Helicase_ATP-bd"/>
</dbReference>
<feature type="region of interest" description="Disordered" evidence="17">
    <location>
        <begin position="526"/>
        <end position="545"/>
    </location>
</feature>
<dbReference type="PROSITE" id="PS51192">
    <property type="entry name" value="HELICASE_ATP_BIND_1"/>
    <property type="match status" value="1"/>
</dbReference>
<dbReference type="Pfam" id="PF00271">
    <property type="entry name" value="Helicase_C"/>
    <property type="match status" value="1"/>
</dbReference>
<dbReference type="InterPro" id="IPR018982">
    <property type="entry name" value="RQC_domain"/>
</dbReference>
<dbReference type="NCBIfam" id="TIGR01389">
    <property type="entry name" value="recQ"/>
    <property type="match status" value="1"/>
</dbReference>
<dbReference type="GO" id="GO:0006281">
    <property type="term" value="P:DNA repair"/>
    <property type="evidence" value="ECO:0007669"/>
    <property type="project" value="UniProtKB-KW"/>
</dbReference>
<reference evidence="21" key="2">
    <citation type="submission" date="2020-09" db="EMBL/GenBank/DDBJ databases">
        <authorList>
            <person name="Sun Q."/>
            <person name="Sedlacek I."/>
        </authorList>
    </citation>
    <scope>NUCLEOTIDE SEQUENCE</scope>
    <source>
        <strain evidence="21">CCM 7897</strain>
    </source>
</reference>
<dbReference type="Pfam" id="PF09382">
    <property type="entry name" value="RQC"/>
    <property type="match status" value="1"/>
</dbReference>
<dbReference type="GO" id="GO:0005524">
    <property type="term" value="F:ATP binding"/>
    <property type="evidence" value="ECO:0007669"/>
    <property type="project" value="UniProtKB-KW"/>
</dbReference>
<proteinExistence type="inferred from homology"/>
<evidence type="ECO:0000256" key="11">
    <source>
        <dbReference type="ARBA" id="ARBA00023125"/>
    </source>
</evidence>
<dbReference type="PANTHER" id="PTHR13710:SF105">
    <property type="entry name" value="ATP-DEPENDENT DNA HELICASE Q1"/>
    <property type="match status" value="1"/>
</dbReference>
<keyword evidence="9" id="KW-0862">Zinc</keyword>
<evidence type="ECO:0000256" key="8">
    <source>
        <dbReference type="ARBA" id="ARBA00022806"/>
    </source>
</evidence>
<evidence type="ECO:0000256" key="1">
    <source>
        <dbReference type="ARBA" id="ARBA00001946"/>
    </source>
</evidence>
<keyword evidence="6" id="KW-0227">DNA damage</keyword>
<dbReference type="Pfam" id="PF16124">
    <property type="entry name" value="RecQ_Zn_bind"/>
    <property type="match status" value="1"/>
</dbReference>
<evidence type="ECO:0000256" key="16">
    <source>
        <dbReference type="NCBIfam" id="TIGR01389"/>
    </source>
</evidence>
<dbReference type="InterPro" id="IPR002121">
    <property type="entry name" value="HRDC_dom"/>
</dbReference>
<dbReference type="GO" id="GO:0009378">
    <property type="term" value="F:four-way junction helicase activity"/>
    <property type="evidence" value="ECO:0007669"/>
    <property type="project" value="TreeGrafter"/>
</dbReference>
<comment type="similarity">
    <text evidence="3">Belongs to the helicase family. RecQ subfamily.</text>
</comment>
<dbReference type="InterPro" id="IPR036388">
    <property type="entry name" value="WH-like_DNA-bd_sf"/>
</dbReference>
<keyword evidence="4" id="KW-0479">Metal-binding</keyword>
<dbReference type="GO" id="GO:0005737">
    <property type="term" value="C:cytoplasm"/>
    <property type="evidence" value="ECO:0007669"/>
    <property type="project" value="TreeGrafter"/>
</dbReference>
<feature type="region of interest" description="Disordered" evidence="17">
    <location>
        <begin position="1"/>
        <end position="22"/>
    </location>
</feature>
<dbReference type="GO" id="GO:0009432">
    <property type="term" value="P:SOS response"/>
    <property type="evidence" value="ECO:0007669"/>
    <property type="project" value="UniProtKB-UniRule"/>
</dbReference>
<dbReference type="EMBL" id="BMCT01000001">
    <property type="protein sequence ID" value="GGF55487.1"/>
    <property type="molecule type" value="Genomic_DNA"/>
</dbReference>
<accession>A0A917F7F5</accession>
<evidence type="ECO:0000259" key="18">
    <source>
        <dbReference type="PROSITE" id="PS50967"/>
    </source>
</evidence>
<dbReference type="FunFam" id="3.40.50.300:FF:000156">
    <property type="entry name" value="ATP-dependent DNA helicase recQ"/>
    <property type="match status" value="1"/>
</dbReference>
<dbReference type="GO" id="GO:0043138">
    <property type="term" value="F:3'-5' DNA helicase activity"/>
    <property type="evidence" value="ECO:0007669"/>
    <property type="project" value="UniProtKB-EC"/>
</dbReference>
<dbReference type="RefSeq" id="WP_188576604.1">
    <property type="nucleotide sequence ID" value="NZ_BMCT01000001.1"/>
</dbReference>
<dbReference type="FunFam" id="1.10.10.10:FF:000175">
    <property type="entry name" value="ATP-dependent DNA helicase RecQ"/>
    <property type="match status" value="1"/>
</dbReference>
<comment type="catalytic activity">
    <reaction evidence="15">
        <text>Couples ATP hydrolysis with the unwinding of duplex DNA by translocating in the 3'-5' direction.</text>
        <dbReference type="EC" id="5.6.2.4"/>
    </reaction>
</comment>
<feature type="domain" description="HRDC" evidence="18">
    <location>
        <begin position="545"/>
        <end position="618"/>
    </location>
</feature>
<keyword evidence="7" id="KW-0378">Hydrolase</keyword>
<dbReference type="NCBIfam" id="TIGR00614">
    <property type="entry name" value="recQ_fam"/>
    <property type="match status" value="1"/>
</dbReference>
<dbReference type="SUPFAM" id="SSF52540">
    <property type="entry name" value="P-loop containing nucleoside triphosphate hydrolases"/>
    <property type="match status" value="2"/>
</dbReference>
<dbReference type="Gene3D" id="1.10.10.10">
    <property type="entry name" value="Winged helix-like DNA-binding domain superfamily/Winged helix DNA-binding domain"/>
    <property type="match status" value="1"/>
</dbReference>